<name>A0A426ZW17_ENSVE</name>
<proteinExistence type="predicted"/>
<protein>
    <submittedName>
        <fullName evidence="1">Uncharacterized protein</fullName>
    </submittedName>
</protein>
<gene>
    <name evidence="1" type="ORF">B296_00029027</name>
</gene>
<reference evidence="1 2" key="1">
    <citation type="journal article" date="2014" name="Agronomy (Basel)">
        <title>A Draft Genome Sequence for Ensete ventricosum, the Drought-Tolerant Tree Against Hunger.</title>
        <authorList>
            <person name="Harrison J."/>
            <person name="Moore K.A."/>
            <person name="Paszkiewicz K."/>
            <person name="Jones T."/>
            <person name="Grant M."/>
            <person name="Ambacheew D."/>
            <person name="Muzemil S."/>
            <person name="Studholme D.J."/>
        </authorList>
    </citation>
    <scope>NUCLEOTIDE SEQUENCE [LARGE SCALE GENOMIC DNA]</scope>
</reference>
<sequence>MMTVAAATAPSSSSSGIFIQQQWQRRLLPLPHPSSLCLVHHRPPMFTAASSLFALPRSLLPSSPVTTTFFRSHRSPPTASSLFPSLFPVHHCLVPLSPLPSSLFTTALLQPLPCSPLPLHCCLTAGEDPFHSFLSSFLPKRHRASRATAAGGEKKSGLRKLEIPATTSMLTRASAASLTCHGMLRWD</sequence>
<dbReference type="EMBL" id="AMZH03004785">
    <property type="protein sequence ID" value="RRT68140.1"/>
    <property type="molecule type" value="Genomic_DNA"/>
</dbReference>
<evidence type="ECO:0000313" key="1">
    <source>
        <dbReference type="EMBL" id="RRT68140.1"/>
    </source>
</evidence>
<organism evidence="1 2">
    <name type="scientific">Ensete ventricosum</name>
    <name type="common">Abyssinian banana</name>
    <name type="synonym">Musa ensete</name>
    <dbReference type="NCBI Taxonomy" id="4639"/>
    <lineage>
        <taxon>Eukaryota</taxon>
        <taxon>Viridiplantae</taxon>
        <taxon>Streptophyta</taxon>
        <taxon>Embryophyta</taxon>
        <taxon>Tracheophyta</taxon>
        <taxon>Spermatophyta</taxon>
        <taxon>Magnoliopsida</taxon>
        <taxon>Liliopsida</taxon>
        <taxon>Zingiberales</taxon>
        <taxon>Musaceae</taxon>
        <taxon>Ensete</taxon>
    </lineage>
</organism>
<accession>A0A426ZW17</accession>
<dbReference type="Proteomes" id="UP000287651">
    <property type="component" value="Unassembled WGS sequence"/>
</dbReference>
<dbReference type="AlphaFoldDB" id="A0A426ZW17"/>
<evidence type="ECO:0000313" key="2">
    <source>
        <dbReference type="Proteomes" id="UP000287651"/>
    </source>
</evidence>
<comment type="caution">
    <text evidence="1">The sequence shown here is derived from an EMBL/GenBank/DDBJ whole genome shotgun (WGS) entry which is preliminary data.</text>
</comment>